<organism evidence="2 3">
    <name type="scientific">Folsomia candida</name>
    <name type="common">Springtail</name>
    <dbReference type="NCBI Taxonomy" id="158441"/>
    <lineage>
        <taxon>Eukaryota</taxon>
        <taxon>Metazoa</taxon>
        <taxon>Ecdysozoa</taxon>
        <taxon>Arthropoda</taxon>
        <taxon>Hexapoda</taxon>
        <taxon>Collembola</taxon>
        <taxon>Entomobryomorpha</taxon>
        <taxon>Isotomoidea</taxon>
        <taxon>Isotomidae</taxon>
        <taxon>Proisotominae</taxon>
        <taxon>Folsomia</taxon>
    </lineage>
</organism>
<evidence type="ECO:0000313" key="2">
    <source>
        <dbReference type="EMBL" id="OXA37721.1"/>
    </source>
</evidence>
<proteinExistence type="predicted"/>
<dbReference type="Pfam" id="PF08242">
    <property type="entry name" value="Methyltransf_12"/>
    <property type="match status" value="1"/>
</dbReference>
<dbReference type="STRING" id="158441.A0A226CZ87"/>
<gene>
    <name evidence="2" type="ORF">Fcan01_27506</name>
</gene>
<dbReference type="InterPro" id="IPR029063">
    <property type="entry name" value="SAM-dependent_MTases_sf"/>
</dbReference>
<dbReference type="AlphaFoldDB" id="A0A226CZ87"/>
<sequence>MHATPKQYAATNTFQTQDATDSINTIKAKYPDRLFKVILDIGCGTGKVTDILKDTFPTSKVIAIDIDPLMIDFAKNNFRHQSDAEDHPVFGKISENNNSMEYFISDFSQPWYNIAPELQAFEGCVDLIFSSLVFNWIPPVDNACANIGRLPAVFGEPEETWELVSQQVQQGIQINFKYRFGAEASQQERWRDELNRNDVSDVDIEILVTRWEIPKPEDLVTLVNICRSWYLKYVQNDSLDGLGEDEKEKFMQEMYDAVEKAHSEEKEELDEDGKPKIDFYLLRYIVSGTKA</sequence>
<dbReference type="CDD" id="cd02440">
    <property type="entry name" value="AdoMet_MTases"/>
    <property type="match status" value="1"/>
</dbReference>
<evidence type="ECO:0000313" key="3">
    <source>
        <dbReference type="Proteomes" id="UP000198287"/>
    </source>
</evidence>
<dbReference type="Proteomes" id="UP000198287">
    <property type="component" value="Unassembled WGS sequence"/>
</dbReference>
<keyword evidence="3" id="KW-1185">Reference proteome</keyword>
<dbReference type="GO" id="GO:0008168">
    <property type="term" value="F:methyltransferase activity"/>
    <property type="evidence" value="ECO:0007669"/>
    <property type="project" value="UniProtKB-KW"/>
</dbReference>
<evidence type="ECO:0000259" key="1">
    <source>
        <dbReference type="Pfam" id="PF08242"/>
    </source>
</evidence>
<accession>A0A226CZ87</accession>
<dbReference type="EMBL" id="LNIX01000053">
    <property type="protein sequence ID" value="OXA37721.1"/>
    <property type="molecule type" value="Genomic_DNA"/>
</dbReference>
<feature type="domain" description="Methyltransferase type 12" evidence="1">
    <location>
        <begin position="39"/>
        <end position="150"/>
    </location>
</feature>
<protein>
    <submittedName>
        <fullName evidence="2">Malonyl-[acyl-carrier protein] O-methyltransferase</fullName>
    </submittedName>
</protein>
<dbReference type="PANTHER" id="PTHR43861:SF1">
    <property type="entry name" value="TRANS-ACONITATE 2-METHYLTRANSFERASE"/>
    <property type="match status" value="1"/>
</dbReference>
<keyword evidence="2" id="KW-0808">Transferase</keyword>
<dbReference type="GO" id="GO:0032259">
    <property type="term" value="P:methylation"/>
    <property type="evidence" value="ECO:0007669"/>
    <property type="project" value="UniProtKB-KW"/>
</dbReference>
<dbReference type="SUPFAM" id="SSF53335">
    <property type="entry name" value="S-adenosyl-L-methionine-dependent methyltransferases"/>
    <property type="match status" value="1"/>
</dbReference>
<dbReference type="OrthoDB" id="8300214at2759"/>
<comment type="caution">
    <text evidence="2">The sequence shown here is derived from an EMBL/GenBank/DDBJ whole genome shotgun (WGS) entry which is preliminary data.</text>
</comment>
<name>A0A226CZ87_FOLCA</name>
<dbReference type="PANTHER" id="PTHR43861">
    <property type="entry name" value="TRANS-ACONITATE 2-METHYLTRANSFERASE-RELATED"/>
    <property type="match status" value="1"/>
</dbReference>
<dbReference type="Gene3D" id="3.40.50.150">
    <property type="entry name" value="Vaccinia Virus protein VP39"/>
    <property type="match status" value="1"/>
</dbReference>
<dbReference type="InterPro" id="IPR013217">
    <property type="entry name" value="Methyltransf_12"/>
</dbReference>
<reference evidence="2 3" key="1">
    <citation type="submission" date="2015-12" db="EMBL/GenBank/DDBJ databases">
        <title>The genome of Folsomia candida.</title>
        <authorList>
            <person name="Faddeeva A."/>
            <person name="Derks M.F."/>
            <person name="Anvar Y."/>
            <person name="Smit S."/>
            <person name="Van Straalen N."/>
            <person name="Roelofs D."/>
        </authorList>
    </citation>
    <scope>NUCLEOTIDE SEQUENCE [LARGE SCALE GENOMIC DNA]</scope>
    <source>
        <strain evidence="2 3">VU population</strain>
        <tissue evidence="2">Whole body</tissue>
    </source>
</reference>
<keyword evidence="2" id="KW-0489">Methyltransferase</keyword>